<organism evidence="1 2">
    <name type="scientific">Segniliparus rugosus (strain ATCC BAA-974 / DSM 45345 / CCUG 50838 / CIP 108380 / JCM 13579 / CDC 945)</name>
    <dbReference type="NCBI Taxonomy" id="679197"/>
    <lineage>
        <taxon>Bacteria</taxon>
        <taxon>Bacillati</taxon>
        <taxon>Actinomycetota</taxon>
        <taxon>Actinomycetes</taxon>
        <taxon>Mycobacteriales</taxon>
        <taxon>Segniliparaceae</taxon>
        <taxon>Segniliparus</taxon>
    </lineage>
</organism>
<evidence type="ECO:0000313" key="1">
    <source>
        <dbReference type="EMBL" id="EFV12863.2"/>
    </source>
</evidence>
<reference evidence="1 2" key="1">
    <citation type="journal article" date="2011" name="Stand. Genomic Sci.">
        <title>High quality draft genome sequence of Segniliparus rugosus CDC 945(T)= (ATCC BAA-974(T)).</title>
        <authorList>
            <person name="Earl A.M."/>
            <person name="Desjardins C.A."/>
            <person name="Fitzgerald M.G."/>
            <person name="Arachchi H.M."/>
            <person name="Zeng Q."/>
            <person name="Mehta T."/>
            <person name="Griggs A."/>
            <person name="Birren B.W."/>
            <person name="Toney N.C."/>
            <person name="Carr J."/>
            <person name="Posey J."/>
            <person name="Butler W.R."/>
        </authorList>
    </citation>
    <scope>NUCLEOTIDE SEQUENCE [LARGE SCALE GENOMIC DNA]</scope>
    <source>
        <strain evidence="2">ATCC BAA-974 / DSM 45345 / CCUG 50838 / CIP 108380 / JCM 13579 / CDC 945</strain>
    </source>
</reference>
<gene>
    <name evidence="1" type="ORF">HMPREF9336_02350</name>
</gene>
<protein>
    <submittedName>
        <fullName evidence="1">Uncharacterized protein</fullName>
    </submittedName>
</protein>
<dbReference type="Proteomes" id="UP000004816">
    <property type="component" value="Unassembled WGS sequence"/>
</dbReference>
<dbReference type="HOGENOM" id="CLU_079840_0_0_11"/>
<dbReference type="eggNOG" id="ENOG502ZQ4E">
    <property type="taxonomic scope" value="Bacteria"/>
</dbReference>
<evidence type="ECO:0000313" key="2">
    <source>
        <dbReference type="Proteomes" id="UP000004816"/>
    </source>
</evidence>
<dbReference type="RefSeq" id="WP_021030312.1">
    <property type="nucleotide sequence ID" value="NZ_KI391953.1"/>
</dbReference>
<name>E5XS78_SEGRC</name>
<comment type="caution">
    <text evidence="1">The sequence shown here is derived from an EMBL/GenBank/DDBJ whole genome shotgun (WGS) entry which is preliminary data.</text>
</comment>
<proteinExistence type="predicted"/>
<dbReference type="AlphaFoldDB" id="E5XS78"/>
<keyword evidence="2" id="KW-1185">Reference proteome</keyword>
<accession>E5XS78</accession>
<dbReference type="STRING" id="679197.HMPREF9336_02350"/>
<sequence length="319" mass="34531">MSTSEAELGLPEGMEEADLDEIRSIAVEALAEMGKRTVRIEPSALVLDDGGLFFLADVAHACARVERSEWPSVVAHYARVMAAPSALESAQLPDAEFLRLTRARLVGPDALNALNAQDGSAQSYRYARALVPDRAGTSPLIVLCHDLPETVITLADLHLKGRDLEAVWASALANTAAEPTQSHDVLEQDGAQIELFRSDSFFTAAKALDFPALLDGRAAEHGVVFAVPLQQIVLLHLPRDAGETATSLNILAHLSREWHEQAAKPVSPEVFYWKDGVYQQLTTQNEDGDIAVHVEGAFFDTLNALADGPRDPDERPGRG</sequence>
<dbReference type="EMBL" id="ACZI02000002">
    <property type="protein sequence ID" value="EFV12863.2"/>
    <property type="molecule type" value="Genomic_DNA"/>
</dbReference>